<dbReference type="InterPro" id="IPR029058">
    <property type="entry name" value="AB_hydrolase_fold"/>
</dbReference>
<sequence length="382" mass="42423">MSAFSQFFKGSHPNFPLIISTSVATTLAVITLAKLALQSPPKPKLILSPRETLLPRLTEEEQSLLSYPPDLFPGARDVSSPYGTIRVYEWGPEDGRKVLMLHGISTPCVSLGKLAHALVKLGCRVLLFDLFGRGYSDSPADLPLDSRLYSTEILIAITSSPIPWTPEGFSIVGYSLGGGIAVDFTVSFPSMVKSLILLAPAGLIRPSHFGWISRFMYSDNVPDWLLEWAVERRLRGGPIRPQVAKTGDEDHPTTGAEVKGNRNPEYEAVVLVEGRPDLTIAASVKWQLDFHNGFVKSFCNSIKHSSIERRQESWRMLGEREDQVLIVAGRTDPVIVANELMVDVFKVVGKEKVRWRVVDSAHEFPVTKVEEVVDEIRSFWGI</sequence>
<dbReference type="PANTHER" id="PTHR43798">
    <property type="entry name" value="MONOACYLGLYCEROL LIPASE"/>
    <property type="match status" value="1"/>
</dbReference>
<protein>
    <submittedName>
        <fullName evidence="3">Alpha/beta-hydrolase</fullName>
    </submittedName>
</protein>
<name>A0A2J6SMF5_9HELO</name>
<dbReference type="STRING" id="1095630.A0A2J6SMF5"/>
<dbReference type="SUPFAM" id="SSF53474">
    <property type="entry name" value="alpha/beta-Hydrolases"/>
    <property type="match status" value="1"/>
</dbReference>
<dbReference type="InterPro" id="IPR050266">
    <property type="entry name" value="AB_hydrolase_sf"/>
</dbReference>
<evidence type="ECO:0000259" key="2">
    <source>
        <dbReference type="Pfam" id="PF00561"/>
    </source>
</evidence>
<dbReference type="InParanoid" id="A0A2J6SMF5"/>
<feature type="domain" description="AB hydrolase-1" evidence="2">
    <location>
        <begin position="98"/>
        <end position="340"/>
    </location>
</feature>
<dbReference type="AlphaFoldDB" id="A0A2J6SMF5"/>
<dbReference type="Gene3D" id="3.40.50.1820">
    <property type="entry name" value="alpha/beta hydrolase"/>
    <property type="match status" value="1"/>
</dbReference>
<keyword evidence="4" id="KW-1185">Reference proteome</keyword>
<proteinExistence type="predicted"/>
<dbReference type="EMBL" id="KZ613912">
    <property type="protein sequence ID" value="PMD51949.1"/>
    <property type="molecule type" value="Genomic_DNA"/>
</dbReference>
<feature type="region of interest" description="Disordered" evidence="1">
    <location>
        <begin position="239"/>
        <end position="259"/>
    </location>
</feature>
<dbReference type="InterPro" id="IPR000073">
    <property type="entry name" value="AB_hydrolase_1"/>
</dbReference>
<evidence type="ECO:0000313" key="3">
    <source>
        <dbReference type="EMBL" id="PMD51949.1"/>
    </source>
</evidence>
<dbReference type="Proteomes" id="UP000235371">
    <property type="component" value="Unassembled WGS sequence"/>
</dbReference>
<dbReference type="OrthoDB" id="408373at2759"/>
<organism evidence="3 4">
    <name type="scientific">Hyaloscypha bicolor E</name>
    <dbReference type="NCBI Taxonomy" id="1095630"/>
    <lineage>
        <taxon>Eukaryota</taxon>
        <taxon>Fungi</taxon>
        <taxon>Dikarya</taxon>
        <taxon>Ascomycota</taxon>
        <taxon>Pezizomycotina</taxon>
        <taxon>Leotiomycetes</taxon>
        <taxon>Helotiales</taxon>
        <taxon>Hyaloscyphaceae</taxon>
        <taxon>Hyaloscypha</taxon>
        <taxon>Hyaloscypha bicolor</taxon>
    </lineage>
</organism>
<dbReference type="GO" id="GO:0016787">
    <property type="term" value="F:hydrolase activity"/>
    <property type="evidence" value="ECO:0007669"/>
    <property type="project" value="UniProtKB-KW"/>
</dbReference>
<reference evidence="3 4" key="1">
    <citation type="submission" date="2016-04" db="EMBL/GenBank/DDBJ databases">
        <title>A degradative enzymes factory behind the ericoid mycorrhizal symbiosis.</title>
        <authorList>
            <consortium name="DOE Joint Genome Institute"/>
            <person name="Martino E."/>
            <person name="Morin E."/>
            <person name="Grelet G."/>
            <person name="Kuo A."/>
            <person name="Kohler A."/>
            <person name="Daghino S."/>
            <person name="Barry K."/>
            <person name="Choi C."/>
            <person name="Cichocki N."/>
            <person name="Clum A."/>
            <person name="Copeland A."/>
            <person name="Hainaut M."/>
            <person name="Haridas S."/>
            <person name="Labutti K."/>
            <person name="Lindquist E."/>
            <person name="Lipzen A."/>
            <person name="Khouja H.-R."/>
            <person name="Murat C."/>
            <person name="Ohm R."/>
            <person name="Olson A."/>
            <person name="Spatafora J."/>
            <person name="Veneault-Fourrey C."/>
            <person name="Henrissat B."/>
            <person name="Grigoriev I."/>
            <person name="Martin F."/>
            <person name="Perotto S."/>
        </authorList>
    </citation>
    <scope>NUCLEOTIDE SEQUENCE [LARGE SCALE GENOMIC DNA]</scope>
    <source>
        <strain evidence="3 4">E</strain>
    </source>
</reference>
<accession>A0A2J6SMF5</accession>
<evidence type="ECO:0000313" key="4">
    <source>
        <dbReference type="Proteomes" id="UP000235371"/>
    </source>
</evidence>
<keyword evidence="3" id="KW-0378">Hydrolase</keyword>
<dbReference type="PRINTS" id="PR00111">
    <property type="entry name" value="ABHYDROLASE"/>
</dbReference>
<gene>
    <name evidence="3" type="ORF">K444DRAFT_602599</name>
</gene>
<dbReference type="GO" id="GO:0016020">
    <property type="term" value="C:membrane"/>
    <property type="evidence" value="ECO:0007669"/>
    <property type="project" value="TreeGrafter"/>
</dbReference>
<dbReference type="Pfam" id="PF00561">
    <property type="entry name" value="Abhydrolase_1"/>
    <property type="match status" value="1"/>
</dbReference>
<dbReference type="PANTHER" id="PTHR43798:SF33">
    <property type="entry name" value="HYDROLASE, PUTATIVE (AFU_ORTHOLOGUE AFUA_2G14860)-RELATED"/>
    <property type="match status" value="1"/>
</dbReference>
<dbReference type="RefSeq" id="XP_024728853.1">
    <property type="nucleotide sequence ID" value="XM_024878730.1"/>
</dbReference>
<evidence type="ECO:0000256" key="1">
    <source>
        <dbReference type="SAM" id="MobiDB-lite"/>
    </source>
</evidence>
<dbReference type="GeneID" id="36586807"/>